<dbReference type="Pfam" id="PF00923">
    <property type="entry name" value="TAL_FSA"/>
    <property type="match status" value="1"/>
</dbReference>
<comment type="pathway">
    <text evidence="2 9">Carbohydrate degradation; pentose phosphate pathway; D-glyceraldehyde 3-phosphate and beta-D-fructose 6-phosphate from D-ribose 5-phosphate and D-xylulose 5-phosphate (non-oxidative stage): step 2/3.</text>
</comment>
<dbReference type="NCBIfam" id="TIGR00875">
    <property type="entry name" value="fsa_talC_mipB"/>
    <property type="match status" value="1"/>
</dbReference>
<dbReference type="GO" id="GO:0016832">
    <property type="term" value="F:aldehyde-lyase activity"/>
    <property type="evidence" value="ECO:0007669"/>
    <property type="project" value="InterPro"/>
</dbReference>
<reference evidence="10" key="1">
    <citation type="submission" date="2020-08" db="EMBL/GenBank/DDBJ databases">
        <authorList>
            <person name="Cejkova D."/>
            <person name="Kubasova T."/>
            <person name="Jahodarova E."/>
            <person name="Rychlik I."/>
        </authorList>
    </citation>
    <scope>NUCLEOTIDE SEQUENCE</scope>
    <source>
        <strain evidence="10">An582</strain>
    </source>
</reference>
<accession>A0A938XC94</accession>
<dbReference type="InterPro" id="IPR033919">
    <property type="entry name" value="TSA/FSA_arc/bac"/>
</dbReference>
<dbReference type="AlphaFoldDB" id="A0A938XC94"/>
<dbReference type="PROSITE" id="PS01054">
    <property type="entry name" value="TRANSALDOLASE_1"/>
    <property type="match status" value="1"/>
</dbReference>
<dbReference type="GO" id="GO:0005975">
    <property type="term" value="P:carbohydrate metabolic process"/>
    <property type="evidence" value="ECO:0007669"/>
    <property type="project" value="InterPro"/>
</dbReference>
<protein>
    <recommendedName>
        <fullName evidence="9">Probable transaldolase</fullName>
        <ecNumber evidence="9">2.2.1.2</ecNumber>
    </recommendedName>
</protein>
<keyword evidence="7 9" id="KW-0704">Schiff base</keyword>
<evidence type="ECO:0000256" key="1">
    <source>
        <dbReference type="ARBA" id="ARBA00004496"/>
    </source>
</evidence>
<dbReference type="InterPro" id="IPR001585">
    <property type="entry name" value="TAL/FSA"/>
</dbReference>
<reference evidence="10" key="2">
    <citation type="journal article" date="2021" name="Sci. Rep.">
        <title>The distribution of antibiotic resistance genes in chicken gut microbiota commensals.</title>
        <authorList>
            <person name="Juricova H."/>
            <person name="Matiasovicova J."/>
            <person name="Kubasova T."/>
            <person name="Cejkova D."/>
            <person name="Rychlik I."/>
        </authorList>
    </citation>
    <scope>NUCLEOTIDE SEQUENCE</scope>
    <source>
        <strain evidence="10">An582</strain>
    </source>
</reference>
<dbReference type="InterPro" id="IPR022999">
    <property type="entry name" value="Transaldolase_3B"/>
</dbReference>
<dbReference type="InterPro" id="IPR004731">
    <property type="entry name" value="Transaldolase_3B/F6P_aldolase"/>
</dbReference>
<dbReference type="SUPFAM" id="SSF51569">
    <property type="entry name" value="Aldolase"/>
    <property type="match status" value="1"/>
</dbReference>
<comment type="catalytic activity">
    <reaction evidence="8 9">
        <text>D-sedoheptulose 7-phosphate + D-glyceraldehyde 3-phosphate = D-erythrose 4-phosphate + beta-D-fructose 6-phosphate</text>
        <dbReference type="Rhea" id="RHEA:17053"/>
        <dbReference type="ChEBI" id="CHEBI:16897"/>
        <dbReference type="ChEBI" id="CHEBI:57483"/>
        <dbReference type="ChEBI" id="CHEBI:57634"/>
        <dbReference type="ChEBI" id="CHEBI:59776"/>
        <dbReference type="EC" id="2.2.1.2"/>
    </reaction>
</comment>
<dbReference type="PROSITE" id="PS00958">
    <property type="entry name" value="TRANSALDOLASE_2"/>
    <property type="match status" value="1"/>
</dbReference>
<evidence type="ECO:0000313" key="10">
    <source>
        <dbReference type="EMBL" id="MBM6949380.1"/>
    </source>
</evidence>
<organism evidence="10 11">
    <name type="scientific">Mordavella massiliensis</name>
    <dbReference type="NCBI Taxonomy" id="1871024"/>
    <lineage>
        <taxon>Bacteria</taxon>
        <taxon>Bacillati</taxon>
        <taxon>Bacillota</taxon>
        <taxon>Clostridia</taxon>
        <taxon>Eubacteriales</taxon>
        <taxon>Clostridiaceae</taxon>
        <taxon>Mordavella</taxon>
    </lineage>
</organism>
<comment type="function">
    <text evidence="9">Transaldolase is important for the balance of metabolites in the pentose-phosphate pathway.</text>
</comment>
<keyword evidence="4 9" id="KW-0963">Cytoplasm</keyword>
<evidence type="ECO:0000256" key="9">
    <source>
        <dbReference type="HAMAP-Rule" id="MF_00494"/>
    </source>
</evidence>
<dbReference type="FunFam" id="3.20.20.70:FF:000018">
    <property type="entry name" value="Probable transaldolase"/>
    <property type="match status" value="1"/>
</dbReference>
<evidence type="ECO:0000256" key="8">
    <source>
        <dbReference type="ARBA" id="ARBA00048810"/>
    </source>
</evidence>
<evidence type="ECO:0000256" key="6">
    <source>
        <dbReference type="ARBA" id="ARBA00023126"/>
    </source>
</evidence>
<name>A0A938XC94_9CLOT</name>
<dbReference type="Gene3D" id="3.20.20.70">
    <property type="entry name" value="Aldolase class I"/>
    <property type="match status" value="1"/>
</dbReference>
<dbReference type="GO" id="GO:0004801">
    <property type="term" value="F:transaldolase activity"/>
    <property type="evidence" value="ECO:0007669"/>
    <property type="project" value="UniProtKB-UniRule"/>
</dbReference>
<evidence type="ECO:0000256" key="2">
    <source>
        <dbReference type="ARBA" id="ARBA00004857"/>
    </source>
</evidence>
<dbReference type="EC" id="2.2.1.2" evidence="9"/>
<comment type="similarity">
    <text evidence="3 9">Belongs to the transaldolase family. Type 3B subfamily.</text>
</comment>
<dbReference type="Proteomes" id="UP000705508">
    <property type="component" value="Unassembled WGS sequence"/>
</dbReference>
<feature type="active site" description="Schiff-base intermediate with substrate" evidence="9">
    <location>
        <position position="85"/>
    </location>
</feature>
<dbReference type="PANTHER" id="PTHR10683">
    <property type="entry name" value="TRANSALDOLASE"/>
    <property type="match status" value="1"/>
</dbReference>
<gene>
    <name evidence="10" type="primary">fsa</name>
    <name evidence="9" type="synonym">tal</name>
    <name evidence="10" type="ORF">H6A20_12125</name>
</gene>
<evidence type="ECO:0000256" key="7">
    <source>
        <dbReference type="ARBA" id="ARBA00023270"/>
    </source>
</evidence>
<comment type="subcellular location">
    <subcellularLocation>
        <location evidence="1 9">Cytoplasm</location>
    </subcellularLocation>
</comment>
<evidence type="ECO:0000313" key="11">
    <source>
        <dbReference type="Proteomes" id="UP000705508"/>
    </source>
</evidence>
<sequence length="218" mass="23362">MKFFIDTANVEDIRKANDMGVICGVTTNPSLIAKEGRVFEEVIAEIASIVDGPISGEVKATTTDAEGMIREGREIAKIHPNMVVKIPMTVEGLKACKQLTAEGIKTNVTLVFTANQALLAARAGATYVSPFLGRLDDISVRGVDLIREIAEIFAVAGDIDTKIIAASIRNPMHITDCALAGADIATVPYGVIEKMTKHPLTDAGIIKFQEDYKAVFGE</sequence>
<dbReference type="InterPro" id="IPR018225">
    <property type="entry name" value="Transaldolase_AS"/>
</dbReference>
<dbReference type="EMBL" id="JACJKS010000025">
    <property type="protein sequence ID" value="MBM6949380.1"/>
    <property type="molecule type" value="Genomic_DNA"/>
</dbReference>
<evidence type="ECO:0000256" key="5">
    <source>
        <dbReference type="ARBA" id="ARBA00022679"/>
    </source>
</evidence>
<dbReference type="InterPro" id="IPR013785">
    <property type="entry name" value="Aldolase_TIM"/>
</dbReference>
<dbReference type="GO" id="GO:0005737">
    <property type="term" value="C:cytoplasm"/>
    <property type="evidence" value="ECO:0007669"/>
    <property type="project" value="UniProtKB-SubCell"/>
</dbReference>
<evidence type="ECO:0000256" key="3">
    <source>
        <dbReference type="ARBA" id="ARBA00005740"/>
    </source>
</evidence>
<comment type="caution">
    <text evidence="10">The sequence shown here is derived from an EMBL/GenBank/DDBJ whole genome shotgun (WGS) entry which is preliminary data.</text>
</comment>
<dbReference type="GO" id="GO:0006098">
    <property type="term" value="P:pentose-phosphate shunt"/>
    <property type="evidence" value="ECO:0007669"/>
    <property type="project" value="UniProtKB-UniRule"/>
</dbReference>
<dbReference type="PANTHER" id="PTHR10683:SF36">
    <property type="entry name" value="TRANSALDOLASE"/>
    <property type="match status" value="1"/>
</dbReference>
<dbReference type="CDD" id="cd00956">
    <property type="entry name" value="Transaldolase_FSA"/>
    <property type="match status" value="1"/>
</dbReference>
<dbReference type="HAMAP" id="MF_00494">
    <property type="entry name" value="Transaldolase_3b"/>
    <property type="match status" value="1"/>
</dbReference>
<keyword evidence="5 9" id="KW-0808">Transferase</keyword>
<dbReference type="RefSeq" id="WP_204907379.1">
    <property type="nucleotide sequence ID" value="NZ_JACJKS010000025.1"/>
</dbReference>
<keyword evidence="6 9" id="KW-0570">Pentose shunt</keyword>
<evidence type="ECO:0000256" key="4">
    <source>
        <dbReference type="ARBA" id="ARBA00022490"/>
    </source>
</evidence>
<proteinExistence type="inferred from homology"/>